<accession>A0A7K4HLR0</accession>
<organism evidence="1 2">
    <name type="scientific">Methanofollis tationis</name>
    <dbReference type="NCBI Taxonomy" id="81417"/>
    <lineage>
        <taxon>Archaea</taxon>
        <taxon>Methanobacteriati</taxon>
        <taxon>Methanobacteriota</taxon>
        <taxon>Stenosarchaea group</taxon>
        <taxon>Methanomicrobia</taxon>
        <taxon>Methanomicrobiales</taxon>
        <taxon>Methanomicrobiaceae</taxon>
        <taxon>Methanofollis</taxon>
    </lineage>
</organism>
<keyword evidence="2" id="KW-1185">Reference proteome</keyword>
<evidence type="ECO:0008006" key="3">
    <source>
        <dbReference type="Google" id="ProtNLM"/>
    </source>
</evidence>
<reference evidence="1 2" key="1">
    <citation type="submission" date="2020-06" db="EMBL/GenBank/DDBJ databases">
        <title>Methanofollis fontis sp. nov., a methanogen isolated from marine sediments near a cold seep at Four-Way Closure Ridge offshore southwestern Taiwan.</title>
        <authorList>
            <person name="Chen S.-C."/>
            <person name="Teng N.-H."/>
            <person name="Lin Y.-S."/>
            <person name="Lai M.-C."/>
            <person name="Chen H.-H."/>
            <person name="Wang C.-C."/>
        </authorList>
    </citation>
    <scope>NUCLEOTIDE SEQUENCE [LARGE SCALE GENOMIC DNA]</scope>
    <source>
        <strain evidence="1 2">DSM 2702</strain>
    </source>
</reference>
<comment type="caution">
    <text evidence="1">The sequence shown here is derived from an EMBL/GenBank/DDBJ whole genome shotgun (WGS) entry which is preliminary data.</text>
</comment>
<gene>
    <name evidence="1" type="ORF">HWN36_02440</name>
</gene>
<dbReference type="OrthoDB" id="112308at2157"/>
<dbReference type="SUPFAM" id="SSF103196">
    <property type="entry name" value="Roadblock/LC7 domain"/>
    <property type="match status" value="1"/>
</dbReference>
<dbReference type="Proteomes" id="UP000570823">
    <property type="component" value="Unassembled WGS sequence"/>
</dbReference>
<dbReference type="Gene3D" id="3.30.450.30">
    <property type="entry name" value="Dynein light chain 2a, cytoplasmic"/>
    <property type="match status" value="1"/>
</dbReference>
<evidence type="ECO:0000313" key="1">
    <source>
        <dbReference type="EMBL" id="NVO66194.1"/>
    </source>
</evidence>
<name>A0A7K4HLR0_9EURY</name>
<sequence>MLTFALGKLLIAGAIGACVAGPDGRVRGEAGAADWKAAAPLIPAASVSWNGLAGDLGADGFAGVLIEAGGGVLLMMPLPGDDVLAVLLEPGANPGRVRYEMKKNLDLIASVI</sequence>
<proteinExistence type="predicted"/>
<dbReference type="RefSeq" id="WP_176787912.1">
    <property type="nucleotide sequence ID" value="NZ_JABXWR010000001.1"/>
</dbReference>
<protein>
    <recommendedName>
        <fullName evidence="3">Roadblock/LC7 domain-containing protein</fullName>
    </recommendedName>
</protein>
<dbReference type="EMBL" id="JABXWR010000001">
    <property type="protein sequence ID" value="NVO66194.1"/>
    <property type="molecule type" value="Genomic_DNA"/>
</dbReference>
<dbReference type="AlphaFoldDB" id="A0A7K4HLR0"/>
<evidence type="ECO:0000313" key="2">
    <source>
        <dbReference type="Proteomes" id="UP000570823"/>
    </source>
</evidence>